<dbReference type="Proteomes" id="UP000663419">
    <property type="component" value="Chromosome 6"/>
</dbReference>
<dbReference type="VEuPathDB" id="FungiDB:I7I53_12252"/>
<name>A0A8A1LUW9_AJEC8</name>
<gene>
    <name evidence="2" type="ORF">I7I53_12252</name>
</gene>
<organism evidence="2 3">
    <name type="scientific">Ajellomyces capsulatus (strain H88)</name>
    <name type="common">Darling's disease fungus</name>
    <name type="synonym">Histoplasma capsulatum</name>
    <dbReference type="NCBI Taxonomy" id="544711"/>
    <lineage>
        <taxon>Eukaryota</taxon>
        <taxon>Fungi</taxon>
        <taxon>Dikarya</taxon>
        <taxon>Ascomycota</taxon>
        <taxon>Pezizomycotina</taxon>
        <taxon>Eurotiomycetes</taxon>
        <taxon>Eurotiomycetidae</taxon>
        <taxon>Onygenales</taxon>
        <taxon>Ajellomycetaceae</taxon>
        <taxon>Histoplasma</taxon>
    </lineage>
</organism>
<evidence type="ECO:0000313" key="3">
    <source>
        <dbReference type="Proteomes" id="UP000663419"/>
    </source>
</evidence>
<dbReference type="EMBL" id="CP069107">
    <property type="protein sequence ID" value="QSS57916.1"/>
    <property type="molecule type" value="Genomic_DNA"/>
</dbReference>
<accession>A0A8A1LUW9</accession>
<feature type="region of interest" description="Disordered" evidence="1">
    <location>
        <begin position="41"/>
        <end position="71"/>
    </location>
</feature>
<protein>
    <submittedName>
        <fullName evidence="2">Uncharacterized protein</fullName>
    </submittedName>
</protein>
<proteinExistence type="predicted"/>
<evidence type="ECO:0000256" key="1">
    <source>
        <dbReference type="SAM" id="MobiDB-lite"/>
    </source>
</evidence>
<reference evidence="2" key="1">
    <citation type="submission" date="2021-01" db="EMBL/GenBank/DDBJ databases">
        <title>Chromosome-level genome assembly of a human fungal pathogen reveals clustering of transcriptionally co-regulated genes.</title>
        <authorList>
            <person name="Voorhies M."/>
            <person name="Cohen S."/>
            <person name="Shea T.P."/>
            <person name="Petrus S."/>
            <person name="Munoz J.F."/>
            <person name="Poplawski S."/>
            <person name="Goldman W.E."/>
            <person name="Michael T."/>
            <person name="Cuomo C.A."/>
            <person name="Sil A."/>
            <person name="Beyhan S."/>
        </authorList>
    </citation>
    <scope>NUCLEOTIDE SEQUENCE</scope>
    <source>
        <strain evidence="2">H88</strain>
    </source>
</reference>
<sequence>MSSRSLTELQYAHVFQHYHPLCGPRASIFIELRDSRNSTIQQMTNTPPSTLTADSRDVRSGQPPISTPQTK</sequence>
<feature type="compositionally biased region" description="Polar residues" evidence="1">
    <location>
        <begin position="41"/>
        <end position="53"/>
    </location>
</feature>
<dbReference type="AlphaFoldDB" id="A0A8A1LUW9"/>
<evidence type="ECO:0000313" key="2">
    <source>
        <dbReference type="EMBL" id="QSS57916.1"/>
    </source>
</evidence>